<evidence type="ECO:0000313" key="2">
    <source>
        <dbReference type="EMBL" id="MFB9992832.1"/>
    </source>
</evidence>
<keyword evidence="1" id="KW-0812">Transmembrane</keyword>
<organism evidence="2 3">
    <name type="scientific">Deinococcus oregonensis</name>
    <dbReference type="NCBI Taxonomy" id="1805970"/>
    <lineage>
        <taxon>Bacteria</taxon>
        <taxon>Thermotogati</taxon>
        <taxon>Deinococcota</taxon>
        <taxon>Deinococci</taxon>
        <taxon>Deinococcales</taxon>
        <taxon>Deinococcaceae</taxon>
        <taxon>Deinococcus</taxon>
    </lineage>
</organism>
<keyword evidence="1" id="KW-0472">Membrane</keyword>
<comment type="caution">
    <text evidence="2">The sequence shown here is derived from an EMBL/GenBank/DDBJ whole genome shotgun (WGS) entry which is preliminary data.</text>
</comment>
<evidence type="ECO:0000313" key="3">
    <source>
        <dbReference type="Proteomes" id="UP001589733"/>
    </source>
</evidence>
<dbReference type="EMBL" id="JBHLYR010000038">
    <property type="protein sequence ID" value="MFB9992832.1"/>
    <property type="molecule type" value="Genomic_DNA"/>
</dbReference>
<keyword evidence="3" id="KW-1185">Reference proteome</keyword>
<protein>
    <recommendedName>
        <fullName evidence="4">Peptidase S1 domain-containing protein</fullName>
    </recommendedName>
</protein>
<name>A0ABV6AZB0_9DEIO</name>
<feature type="transmembrane region" description="Helical" evidence="1">
    <location>
        <begin position="57"/>
        <end position="83"/>
    </location>
</feature>
<dbReference type="Proteomes" id="UP001589733">
    <property type="component" value="Unassembled WGS sequence"/>
</dbReference>
<evidence type="ECO:0000256" key="1">
    <source>
        <dbReference type="SAM" id="Phobius"/>
    </source>
</evidence>
<dbReference type="RefSeq" id="WP_380010453.1">
    <property type="nucleotide sequence ID" value="NZ_JBHLYR010000038.1"/>
</dbReference>
<keyword evidence="1" id="KW-1133">Transmembrane helix</keyword>
<accession>A0ABV6AZB0</accession>
<evidence type="ECO:0008006" key="4">
    <source>
        <dbReference type="Google" id="ProtNLM"/>
    </source>
</evidence>
<reference evidence="2 3" key="1">
    <citation type="submission" date="2024-09" db="EMBL/GenBank/DDBJ databases">
        <authorList>
            <person name="Sun Q."/>
            <person name="Mori K."/>
        </authorList>
    </citation>
    <scope>NUCLEOTIDE SEQUENCE [LARGE SCALE GENOMIC DNA]</scope>
    <source>
        <strain evidence="2 3">JCM 13503</strain>
    </source>
</reference>
<proteinExistence type="predicted"/>
<gene>
    <name evidence="2" type="ORF">ACFFLM_12720</name>
</gene>
<sequence>MHPASEDVIGGNVQKGDSGGPIFIPATTTSGTPAGKILGILSNYGTYGYSDYVDGKIILSFSTAFCYVPAASITSALGISVAAK</sequence>